<protein>
    <submittedName>
        <fullName evidence="2">Uncharacterized protein</fullName>
    </submittedName>
</protein>
<evidence type="ECO:0000313" key="2">
    <source>
        <dbReference type="EMBL" id="CAA9493778.1"/>
    </source>
</evidence>
<accession>A0A6J4SA09</accession>
<dbReference type="EMBL" id="CADCVU010000079">
    <property type="protein sequence ID" value="CAA9493778.1"/>
    <property type="molecule type" value="Genomic_DNA"/>
</dbReference>
<gene>
    <name evidence="2" type="ORF">AVDCRST_MAG45-893</name>
</gene>
<name>A0A6J4SA09_9ACTN</name>
<feature type="compositionally biased region" description="Basic and acidic residues" evidence="1">
    <location>
        <begin position="54"/>
        <end position="90"/>
    </location>
</feature>
<reference evidence="2" key="1">
    <citation type="submission" date="2020-02" db="EMBL/GenBank/DDBJ databases">
        <authorList>
            <person name="Meier V. D."/>
        </authorList>
    </citation>
    <scope>NUCLEOTIDE SEQUENCE</scope>
    <source>
        <strain evidence="2">AVDCRST_MAG45</strain>
    </source>
</reference>
<feature type="region of interest" description="Disordered" evidence="1">
    <location>
        <begin position="54"/>
        <end position="96"/>
    </location>
</feature>
<evidence type="ECO:0000256" key="1">
    <source>
        <dbReference type="SAM" id="MobiDB-lite"/>
    </source>
</evidence>
<dbReference type="AlphaFoldDB" id="A0A6J4SA09"/>
<proteinExistence type="predicted"/>
<sequence length="96" mass="10997">MSSSEHGRAVTRLAELEMQARYHRDRHRLYAARVGGSRPTSLSKLAELRRARELAEGSFRRAEAEDRKRSPSRASAERGEDFSRDSEGRRVSPKRT</sequence>
<organism evidence="2">
    <name type="scientific">uncultured Solirubrobacterales bacterium</name>
    <dbReference type="NCBI Taxonomy" id="768556"/>
    <lineage>
        <taxon>Bacteria</taxon>
        <taxon>Bacillati</taxon>
        <taxon>Actinomycetota</taxon>
        <taxon>Thermoleophilia</taxon>
        <taxon>Solirubrobacterales</taxon>
        <taxon>environmental samples</taxon>
    </lineage>
</organism>